<evidence type="ECO:0000313" key="1">
    <source>
        <dbReference type="EMBL" id="GBP12440.1"/>
    </source>
</evidence>
<dbReference type="AlphaFoldDB" id="A0A4C1TFT9"/>
<evidence type="ECO:0000313" key="2">
    <source>
        <dbReference type="Proteomes" id="UP000299102"/>
    </source>
</evidence>
<sequence length="160" mass="18220">MIKLETPEQTLVRHLRRVYRLTSQKYKYSATILVSKREREYIRHGTQRTSAPGPGARRHEPLIAGNRLATITLVIWSEEALSSAFTALLSGAAQQNLSKSPLSNPDLSRDTEQDLSSIWAENMPVPEASHRTMWRVSSTCVRDRECGLTSQERCRRQRQG</sequence>
<proteinExistence type="predicted"/>
<dbReference type="Proteomes" id="UP000299102">
    <property type="component" value="Unassembled WGS sequence"/>
</dbReference>
<reference evidence="1 2" key="1">
    <citation type="journal article" date="2019" name="Commun. Biol.">
        <title>The bagworm genome reveals a unique fibroin gene that provides high tensile strength.</title>
        <authorList>
            <person name="Kono N."/>
            <person name="Nakamura H."/>
            <person name="Ohtoshi R."/>
            <person name="Tomita M."/>
            <person name="Numata K."/>
            <person name="Arakawa K."/>
        </authorList>
    </citation>
    <scope>NUCLEOTIDE SEQUENCE [LARGE SCALE GENOMIC DNA]</scope>
</reference>
<dbReference type="EMBL" id="BGZK01000051">
    <property type="protein sequence ID" value="GBP12440.1"/>
    <property type="molecule type" value="Genomic_DNA"/>
</dbReference>
<organism evidence="1 2">
    <name type="scientific">Eumeta variegata</name>
    <name type="common">Bagworm moth</name>
    <name type="synonym">Eumeta japonica</name>
    <dbReference type="NCBI Taxonomy" id="151549"/>
    <lineage>
        <taxon>Eukaryota</taxon>
        <taxon>Metazoa</taxon>
        <taxon>Ecdysozoa</taxon>
        <taxon>Arthropoda</taxon>
        <taxon>Hexapoda</taxon>
        <taxon>Insecta</taxon>
        <taxon>Pterygota</taxon>
        <taxon>Neoptera</taxon>
        <taxon>Endopterygota</taxon>
        <taxon>Lepidoptera</taxon>
        <taxon>Glossata</taxon>
        <taxon>Ditrysia</taxon>
        <taxon>Tineoidea</taxon>
        <taxon>Psychidae</taxon>
        <taxon>Oiketicinae</taxon>
        <taxon>Eumeta</taxon>
    </lineage>
</organism>
<protein>
    <submittedName>
        <fullName evidence="1">Uncharacterized protein</fullName>
    </submittedName>
</protein>
<name>A0A4C1TFT9_EUMVA</name>
<comment type="caution">
    <text evidence="1">The sequence shown here is derived from an EMBL/GenBank/DDBJ whole genome shotgun (WGS) entry which is preliminary data.</text>
</comment>
<accession>A0A4C1TFT9</accession>
<keyword evidence="2" id="KW-1185">Reference proteome</keyword>
<gene>
    <name evidence="1" type="ORF">EVAR_75851_1</name>
</gene>